<protein>
    <recommendedName>
        <fullName evidence="11">Yos1-like protein</fullName>
    </recommendedName>
</protein>
<dbReference type="Proteomes" id="UP000290289">
    <property type="component" value="Chromosome 4"/>
</dbReference>
<dbReference type="GO" id="GO:0000139">
    <property type="term" value="C:Golgi membrane"/>
    <property type="evidence" value="ECO:0007669"/>
    <property type="project" value="TreeGrafter"/>
</dbReference>
<gene>
    <name evidence="9" type="ORF">DVH24_026629</name>
</gene>
<evidence type="ECO:0000256" key="1">
    <source>
        <dbReference type="ARBA" id="ARBA00004370"/>
    </source>
</evidence>
<keyword evidence="6 8" id="KW-0472">Membrane</keyword>
<keyword evidence="4" id="KW-0653">Protein transport</keyword>
<dbReference type="PANTHER" id="PTHR15858">
    <property type="entry name" value="IMMEDIATE EARLY RESPONSE 3-INTERACTING PROTEIN 1"/>
    <property type="match status" value="1"/>
</dbReference>
<dbReference type="GO" id="GO:0006888">
    <property type="term" value="P:endoplasmic reticulum to Golgi vesicle-mediated transport"/>
    <property type="evidence" value="ECO:0007669"/>
    <property type="project" value="TreeGrafter"/>
</dbReference>
<proteinExistence type="inferred from homology"/>
<comment type="subcellular location">
    <subcellularLocation>
        <location evidence="1">Membrane</location>
    </subcellularLocation>
</comment>
<comment type="similarity">
    <text evidence="7">Belongs to the YOS1 family.</text>
</comment>
<organism evidence="9 10">
    <name type="scientific">Malus domestica</name>
    <name type="common">Apple</name>
    <name type="synonym">Pyrus malus</name>
    <dbReference type="NCBI Taxonomy" id="3750"/>
    <lineage>
        <taxon>Eukaryota</taxon>
        <taxon>Viridiplantae</taxon>
        <taxon>Streptophyta</taxon>
        <taxon>Embryophyta</taxon>
        <taxon>Tracheophyta</taxon>
        <taxon>Spermatophyta</taxon>
        <taxon>Magnoliopsida</taxon>
        <taxon>eudicotyledons</taxon>
        <taxon>Gunneridae</taxon>
        <taxon>Pentapetalae</taxon>
        <taxon>rosids</taxon>
        <taxon>fabids</taxon>
        <taxon>Rosales</taxon>
        <taxon>Rosaceae</taxon>
        <taxon>Amygdaloideae</taxon>
        <taxon>Maleae</taxon>
        <taxon>Malus</taxon>
    </lineage>
</organism>
<keyword evidence="2" id="KW-0813">Transport</keyword>
<evidence type="ECO:0000256" key="6">
    <source>
        <dbReference type="ARBA" id="ARBA00023136"/>
    </source>
</evidence>
<reference evidence="9 10" key="1">
    <citation type="submission" date="2018-10" db="EMBL/GenBank/DDBJ databases">
        <title>A high-quality apple genome assembly.</title>
        <authorList>
            <person name="Hu J."/>
        </authorList>
    </citation>
    <scope>NUCLEOTIDE SEQUENCE [LARGE SCALE GENOMIC DNA]</scope>
    <source>
        <strain evidence="10">cv. HFTH1</strain>
        <tissue evidence="9">Young leaf</tissue>
    </source>
</reference>
<feature type="transmembrane region" description="Helical" evidence="8">
    <location>
        <begin position="29"/>
        <end position="48"/>
    </location>
</feature>
<dbReference type="InterPro" id="IPR013880">
    <property type="entry name" value="Yos1"/>
</dbReference>
<evidence type="ECO:0000256" key="3">
    <source>
        <dbReference type="ARBA" id="ARBA00022692"/>
    </source>
</evidence>
<evidence type="ECO:0000313" key="10">
    <source>
        <dbReference type="Proteomes" id="UP000290289"/>
    </source>
</evidence>
<dbReference type="GO" id="GO:0005789">
    <property type="term" value="C:endoplasmic reticulum membrane"/>
    <property type="evidence" value="ECO:0007669"/>
    <property type="project" value="TreeGrafter"/>
</dbReference>
<accession>A0A498K1Q3</accession>
<evidence type="ECO:0000256" key="5">
    <source>
        <dbReference type="ARBA" id="ARBA00022989"/>
    </source>
</evidence>
<dbReference type="GO" id="GO:0030134">
    <property type="term" value="C:COPII-coated ER to Golgi transport vesicle"/>
    <property type="evidence" value="ECO:0007669"/>
    <property type="project" value="TreeGrafter"/>
</dbReference>
<evidence type="ECO:0000256" key="7">
    <source>
        <dbReference type="ARBA" id="ARBA00024203"/>
    </source>
</evidence>
<keyword evidence="5 8" id="KW-1133">Transmembrane helix</keyword>
<feature type="transmembrane region" description="Helical" evidence="8">
    <location>
        <begin position="85"/>
        <end position="104"/>
    </location>
</feature>
<keyword evidence="3 8" id="KW-0812">Transmembrane</keyword>
<evidence type="ECO:0000313" key="9">
    <source>
        <dbReference type="EMBL" id="RXI02099.1"/>
    </source>
</evidence>
<evidence type="ECO:0000256" key="8">
    <source>
        <dbReference type="SAM" id="Phobius"/>
    </source>
</evidence>
<dbReference type="EMBL" id="RDQH01000330">
    <property type="protein sequence ID" value="RXI02099.1"/>
    <property type="molecule type" value="Genomic_DNA"/>
</dbReference>
<name>A0A498K1Q3_MALDO</name>
<evidence type="ECO:0008006" key="11">
    <source>
        <dbReference type="Google" id="ProtNLM"/>
    </source>
</evidence>
<evidence type="ECO:0000256" key="2">
    <source>
        <dbReference type="ARBA" id="ARBA00022448"/>
    </source>
</evidence>
<keyword evidence="10" id="KW-1185">Reference proteome</keyword>
<dbReference type="GO" id="GO:0015031">
    <property type="term" value="P:protein transport"/>
    <property type="evidence" value="ECO:0007669"/>
    <property type="project" value="UniProtKB-KW"/>
</dbReference>
<sequence>MTFGLSCCFVSVLLKSRRTLSTEKRLAKMGLWTVFQGFLLLANAFAILNEDRFLGPRGWTLLQLQGGRRTTLKGQIIGFIHACQFFRFPLILLNLVTIVVKLISG</sequence>
<evidence type="ECO:0000256" key="4">
    <source>
        <dbReference type="ARBA" id="ARBA00022927"/>
    </source>
</evidence>
<dbReference type="Pfam" id="PF08571">
    <property type="entry name" value="Yos1"/>
    <property type="match status" value="1"/>
</dbReference>
<comment type="caution">
    <text evidence="9">The sequence shown here is derived from an EMBL/GenBank/DDBJ whole genome shotgun (WGS) entry which is preliminary data.</text>
</comment>
<dbReference type="PANTHER" id="PTHR15858:SF0">
    <property type="entry name" value="IMMEDIATE EARLY RESPONSE 3-INTERACTING PROTEIN 1"/>
    <property type="match status" value="1"/>
</dbReference>
<dbReference type="AlphaFoldDB" id="A0A498K1Q3"/>